<dbReference type="SUPFAM" id="SSF64356">
    <property type="entry name" value="SNARE-like"/>
    <property type="match status" value="1"/>
</dbReference>
<evidence type="ECO:0000256" key="12">
    <source>
        <dbReference type="RuleBase" id="RU366053"/>
    </source>
</evidence>
<gene>
    <name evidence="15" type="ORF">CC78DRAFT_529954</name>
</gene>
<dbReference type="Gene3D" id="3.30.450.60">
    <property type="match status" value="1"/>
</dbReference>
<evidence type="ECO:0000256" key="10">
    <source>
        <dbReference type="ARBA" id="ARBA00023329"/>
    </source>
</evidence>
<reference evidence="16" key="1">
    <citation type="journal article" date="2020" name="Stud. Mycol.">
        <title>101 Dothideomycetes genomes: A test case for predicting lifestyles and emergence of pathogens.</title>
        <authorList>
            <person name="Haridas S."/>
            <person name="Albert R."/>
            <person name="Binder M."/>
            <person name="Bloem J."/>
            <person name="LaButti K."/>
            <person name="Salamov A."/>
            <person name="Andreopoulos B."/>
            <person name="Baker S."/>
            <person name="Barry K."/>
            <person name="Bills G."/>
            <person name="Bluhm B."/>
            <person name="Cannon C."/>
            <person name="Castanera R."/>
            <person name="Culley D."/>
            <person name="Daum C."/>
            <person name="Ezra D."/>
            <person name="Gonzalez J."/>
            <person name="Henrissat B."/>
            <person name="Kuo A."/>
            <person name="Liang C."/>
            <person name="Lipzen A."/>
            <person name="Lutzoni F."/>
            <person name="Magnuson J."/>
            <person name="Mondo S."/>
            <person name="Nolan M."/>
            <person name="Ohm R."/>
            <person name="Pangilinan J."/>
            <person name="Park H.-J."/>
            <person name="Ramirez L."/>
            <person name="Alfaro M."/>
            <person name="Sun H."/>
            <person name="Tritt A."/>
            <person name="Yoshinaga Y."/>
            <person name="Zwiers L.-H."/>
            <person name="Turgeon B."/>
            <person name="Goodwin S."/>
            <person name="Spatafora J."/>
            <person name="Crous P."/>
            <person name="Grigoriev I."/>
        </authorList>
    </citation>
    <scope>NUCLEOTIDE SEQUENCE [LARGE SCALE GENOMIC DNA]</scope>
    <source>
        <strain evidence="16">CBS 304.66</strain>
    </source>
</reference>
<dbReference type="OrthoDB" id="10249988at2759"/>
<comment type="subcellular location">
    <subcellularLocation>
        <location evidence="12">Cytoplasm</location>
    </subcellularLocation>
    <subcellularLocation>
        <location evidence="1 12">Golgi apparatus membrane</location>
        <topology evidence="1 12">Peripheral membrane protein</topology>
        <orientation evidence="1 12">Cytoplasmic side</orientation>
    </subcellularLocation>
    <subcellularLocation>
        <location evidence="12">Cytoplasmic vesicle</location>
        <location evidence="12">COPI-coated vesicle membrane</location>
        <topology evidence="12">Peripheral membrane protein</topology>
        <orientation evidence="12">Cytoplasmic side</orientation>
    </subcellularLocation>
</comment>
<evidence type="ECO:0000256" key="2">
    <source>
        <dbReference type="ARBA" id="ARBA00006972"/>
    </source>
</evidence>
<keyword evidence="13" id="KW-0732">Signal</keyword>
<evidence type="ECO:0000256" key="6">
    <source>
        <dbReference type="ARBA" id="ARBA00022892"/>
    </source>
</evidence>
<keyword evidence="8 12" id="KW-0333">Golgi apparatus</keyword>
<evidence type="ECO:0000259" key="14">
    <source>
        <dbReference type="Pfam" id="PF01217"/>
    </source>
</evidence>
<dbReference type="Proteomes" id="UP000800093">
    <property type="component" value="Unassembled WGS sequence"/>
</dbReference>
<dbReference type="AlphaFoldDB" id="A0A9P4N757"/>
<keyword evidence="4 12" id="KW-0813">Transport</keyword>
<feature type="domain" description="AP complex mu/sigma subunit" evidence="14">
    <location>
        <begin position="10"/>
        <end position="160"/>
    </location>
</feature>
<dbReference type="GO" id="GO:0000139">
    <property type="term" value="C:Golgi membrane"/>
    <property type="evidence" value="ECO:0007669"/>
    <property type="project" value="UniProtKB-SubCell"/>
</dbReference>
<accession>A0A9P4N757</accession>
<keyword evidence="7 12" id="KW-0653">Protein transport</keyword>
<dbReference type="Pfam" id="PF01217">
    <property type="entry name" value="Clat_adaptor_s"/>
    <property type="match status" value="1"/>
</dbReference>
<dbReference type="PANTHER" id="PTHR11043">
    <property type="entry name" value="ZETA-COAT PROTEIN"/>
    <property type="match status" value="1"/>
</dbReference>
<dbReference type="GO" id="GO:0006886">
    <property type="term" value="P:intracellular protein transport"/>
    <property type="evidence" value="ECO:0007669"/>
    <property type="project" value="TreeGrafter"/>
</dbReference>
<evidence type="ECO:0000256" key="4">
    <source>
        <dbReference type="ARBA" id="ARBA00022448"/>
    </source>
</evidence>
<dbReference type="CDD" id="cd14829">
    <property type="entry name" value="Zeta-COP"/>
    <property type="match status" value="1"/>
</dbReference>
<keyword evidence="5 12" id="KW-0963">Cytoplasm</keyword>
<dbReference type="PANTHER" id="PTHR11043:SF0">
    <property type="entry name" value="COATOMER SUBUNIT ZETA"/>
    <property type="match status" value="1"/>
</dbReference>
<evidence type="ECO:0000256" key="5">
    <source>
        <dbReference type="ARBA" id="ARBA00022490"/>
    </source>
</evidence>
<evidence type="ECO:0000256" key="13">
    <source>
        <dbReference type="SAM" id="SignalP"/>
    </source>
</evidence>
<feature type="signal peptide" evidence="13">
    <location>
        <begin position="1"/>
        <end position="17"/>
    </location>
</feature>
<keyword evidence="10 12" id="KW-0968">Cytoplasmic vesicle</keyword>
<keyword evidence="6 12" id="KW-0931">ER-Golgi transport</keyword>
<dbReference type="GO" id="GO:0006890">
    <property type="term" value="P:retrograde vesicle-mediated transport, Golgi to endoplasmic reticulum"/>
    <property type="evidence" value="ECO:0007669"/>
    <property type="project" value="UniProtKB-UniRule"/>
</dbReference>
<protein>
    <recommendedName>
        <fullName evidence="12">Coatomer subunit zeta</fullName>
    </recommendedName>
</protein>
<dbReference type="GO" id="GO:0030126">
    <property type="term" value="C:COPI vesicle coat"/>
    <property type="evidence" value="ECO:0007669"/>
    <property type="project" value="UniProtKB-UniRule"/>
</dbReference>
<keyword evidence="16" id="KW-1185">Reference proteome</keyword>
<evidence type="ECO:0000256" key="3">
    <source>
        <dbReference type="ARBA" id="ARBA00011775"/>
    </source>
</evidence>
<comment type="function">
    <text evidence="11">The coatomer is a cytosolic protein complex that binds to dilysine motifs and reversibly associates with Golgi non-clathrin-coated vesicles, which further mediate biosynthetic protein transport from the ER, via the Golgi up to the trans Golgi network. Coatomer complex is required for budding from Golgi membranes, and is essential for the retrograde Golgi-to-ER transport of dilysine-tagged proteins. The zeta subunit may be involved in regulating the coat assembly and, hence, the rate of biosynthetic protein transport due to its association-dissociation properties with the coatomer complex.</text>
</comment>
<evidence type="ECO:0000256" key="1">
    <source>
        <dbReference type="ARBA" id="ARBA00004255"/>
    </source>
</evidence>
<organism evidence="15 16">
    <name type="scientific">Lojkania enalia</name>
    <dbReference type="NCBI Taxonomy" id="147567"/>
    <lineage>
        <taxon>Eukaryota</taxon>
        <taxon>Fungi</taxon>
        <taxon>Dikarya</taxon>
        <taxon>Ascomycota</taxon>
        <taxon>Pezizomycotina</taxon>
        <taxon>Dothideomycetes</taxon>
        <taxon>Pleosporomycetidae</taxon>
        <taxon>Pleosporales</taxon>
        <taxon>Pleosporales incertae sedis</taxon>
        <taxon>Lojkania</taxon>
    </lineage>
</organism>
<sequence length="199" mass="22261">MARPLSLFSVSAILILAIDDGSRILTKYYSNPHPPSGNQTDYPGQIAYKTAKDQKAFEKGLLEKTAKQTTDIILYDQKVIVFKMESDVMLYVVGGPEENEVLLYSVVLALRDSLNILLKNSVDKRTVIENYDLVSLAVDELVDDGIILETDPVIVASRVSRPPVQDMTSMKNIDLSEQGLISAWEFGKKSFMERMRQGL</sequence>
<keyword evidence="9 12" id="KW-0472">Membrane</keyword>
<comment type="similarity">
    <text evidence="2 12">Belongs to the adaptor complexes small subunit family.</text>
</comment>
<dbReference type="GO" id="GO:0006891">
    <property type="term" value="P:intra-Golgi vesicle-mediated transport"/>
    <property type="evidence" value="ECO:0007669"/>
    <property type="project" value="TreeGrafter"/>
</dbReference>
<feature type="chain" id="PRO_5040458710" description="Coatomer subunit zeta" evidence="13">
    <location>
        <begin position="18"/>
        <end position="199"/>
    </location>
</feature>
<dbReference type="EMBL" id="ML986586">
    <property type="protein sequence ID" value="KAF2268513.1"/>
    <property type="molecule type" value="Genomic_DNA"/>
</dbReference>
<proteinExistence type="inferred from homology"/>
<dbReference type="InterPro" id="IPR011012">
    <property type="entry name" value="Longin-like_dom_sf"/>
</dbReference>
<evidence type="ECO:0000256" key="7">
    <source>
        <dbReference type="ARBA" id="ARBA00022927"/>
    </source>
</evidence>
<dbReference type="InterPro" id="IPR022775">
    <property type="entry name" value="AP_mu_sigma_su"/>
</dbReference>
<evidence type="ECO:0000256" key="8">
    <source>
        <dbReference type="ARBA" id="ARBA00023034"/>
    </source>
</evidence>
<name>A0A9P4N757_9PLEO</name>
<evidence type="ECO:0000313" key="15">
    <source>
        <dbReference type="EMBL" id="KAF2268513.1"/>
    </source>
</evidence>
<dbReference type="FunFam" id="3.30.450.60:FF:000013">
    <property type="entry name" value="Coatomer subunit zeta"/>
    <property type="match status" value="1"/>
</dbReference>
<dbReference type="InterPro" id="IPR039652">
    <property type="entry name" value="Coatomer_zeta"/>
</dbReference>
<comment type="caution">
    <text evidence="15">The sequence shown here is derived from an EMBL/GenBank/DDBJ whole genome shotgun (WGS) entry which is preliminary data.</text>
</comment>
<evidence type="ECO:0000256" key="9">
    <source>
        <dbReference type="ARBA" id="ARBA00023136"/>
    </source>
</evidence>
<evidence type="ECO:0000256" key="11">
    <source>
        <dbReference type="ARBA" id="ARBA00045555"/>
    </source>
</evidence>
<evidence type="ECO:0000313" key="16">
    <source>
        <dbReference type="Proteomes" id="UP000800093"/>
    </source>
</evidence>
<comment type="subunit">
    <text evidence="3 12">Oligomeric complex that consists of at least the alpha, beta, beta', gamma, delta, epsilon and zeta subunits.</text>
</comment>